<reference evidence="3 4" key="1">
    <citation type="submission" date="2021-05" db="EMBL/GenBank/DDBJ databases">
        <title>Complete genome of Nocardioides aquaticus KCTC 9944T isolated from meromictic and hypersaline Ekho Lake, Antarctica.</title>
        <authorList>
            <person name="Hwang K."/>
            <person name="Kim K.M."/>
            <person name="Choe H."/>
        </authorList>
    </citation>
    <scope>NUCLEOTIDE SEQUENCE [LARGE SCALE GENOMIC DNA]</scope>
    <source>
        <strain evidence="3 4">KCTC 9944</strain>
    </source>
</reference>
<dbReference type="Gene3D" id="3.40.630.30">
    <property type="match status" value="1"/>
</dbReference>
<dbReference type="InterPro" id="IPR045057">
    <property type="entry name" value="Gcn5-rel_NAT"/>
</dbReference>
<proteinExistence type="predicted"/>
<organism evidence="3 4">
    <name type="scientific">Nocardioides aquaticus</name>
    <dbReference type="NCBI Taxonomy" id="160826"/>
    <lineage>
        <taxon>Bacteria</taxon>
        <taxon>Bacillati</taxon>
        <taxon>Actinomycetota</taxon>
        <taxon>Actinomycetes</taxon>
        <taxon>Propionibacteriales</taxon>
        <taxon>Nocardioidaceae</taxon>
        <taxon>Nocardioides</taxon>
    </lineage>
</organism>
<accession>A0ABX8EHU7</accession>
<dbReference type="InterPro" id="IPR031165">
    <property type="entry name" value="GNAT_YJDJ"/>
</dbReference>
<gene>
    <name evidence="3" type="primary">yjdJ</name>
    <name evidence="3" type="ORF">ENKNEFLB_02061</name>
</gene>
<dbReference type="SUPFAM" id="SSF55729">
    <property type="entry name" value="Acyl-CoA N-acyltransferases (Nat)"/>
    <property type="match status" value="1"/>
</dbReference>
<feature type="region of interest" description="Disordered" evidence="1">
    <location>
        <begin position="1"/>
        <end position="21"/>
    </location>
</feature>
<keyword evidence="4" id="KW-1185">Reference proteome</keyword>
<dbReference type="Proteomes" id="UP000679307">
    <property type="component" value="Chromosome"/>
</dbReference>
<dbReference type="InterPro" id="IPR016181">
    <property type="entry name" value="Acyl_CoA_acyltransferase"/>
</dbReference>
<name>A0ABX8EHU7_9ACTN</name>
<dbReference type="RefSeq" id="WP_214059086.1">
    <property type="nucleotide sequence ID" value="NZ_BAAAHS010000073.1"/>
</dbReference>
<sequence>MTQQPTDGAGQPTTEAFEVRHAPEENRYEVWAAGERAGFAAYVLDGDRITFTHTEVADRFEGQGVGSVLVRGALDDVRRGARLRVVAECPFVASWLERHPDQQDVLAD</sequence>
<evidence type="ECO:0000256" key="1">
    <source>
        <dbReference type="SAM" id="MobiDB-lite"/>
    </source>
</evidence>
<dbReference type="PROSITE" id="PS51729">
    <property type="entry name" value="GNAT_YJDJ"/>
    <property type="match status" value="1"/>
</dbReference>
<dbReference type="PANTHER" id="PTHR31435:SF10">
    <property type="entry name" value="BSR4717 PROTEIN"/>
    <property type="match status" value="1"/>
</dbReference>
<dbReference type="PANTHER" id="PTHR31435">
    <property type="entry name" value="PROTEIN NATD1"/>
    <property type="match status" value="1"/>
</dbReference>
<dbReference type="EMBL" id="CP075371">
    <property type="protein sequence ID" value="QVT79672.1"/>
    <property type="molecule type" value="Genomic_DNA"/>
</dbReference>
<evidence type="ECO:0000313" key="4">
    <source>
        <dbReference type="Proteomes" id="UP000679307"/>
    </source>
</evidence>
<evidence type="ECO:0000259" key="2">
    <source>
        <dbReference type="PROSITE" id="PS51729"/>
    </source>
</evidence>
<dbReference type="Pfam" id="PF14542">
    <property type="entry name" value="Acetyltransf_CG"/>
    <property type="match status" value="1"/>
</dbReference>
<feature type="domain" description="N-acetyltransferase" evidence="2">
    <location>
        <begin position="20"/>
        <end position="107"/>
    </location>
</feature>
<protein>
    <recommendedName>
        <fullName evidence="2">N-acetyltransferase domain-containing protein</fullName>
    </recommendedName>
</protein>
<evidence type="ECO:0000313" key="3">
    <source>
        <dbReference type="EMBL" id="QVT79672.1"/>
    </source>
</evidence>
<feature type="compositionally biased region" description="Polar residues" evidence="1">
    <location>
        <begin position="1"/>
        <end position="14"/>
    </location>
</feature>